<dbReference type="EMBL" id="CM055743">
    <property type="protein sequence ID" value="KAJ7999729.1"/>
    <property type="molecule type" value="Genomic_DNA"/>
</dbReference>
<organism evidence="1 2">
    <name type="scientific">Dallia pectoralis</name>
    <name type="common">Alaska blackfish</name>
    <dbReference type="NCBI Taxonomy" id="75939"/>
    <lineage>
        <taxon>Eukaryota</taxon>
        <taxon>Metazoa</taxon>
        <taxon>Chordata</taxon>
        <taxon>Craniata</taxon>
        <taxon>Vertebrata</taxon>
        <taxon>Euteleostomi</taxon>
        <taxon>Actinopterygii</taxon>
        <taxon>Neopterygii</taxon>
        <taxon>Teleostei</taxon>
        <taxon>Protacanthopterygii</taxon>
        <taxon>Esociformes</taxon>
        <taxon>Umbridae</taxon>
        <taxon>Dallia</taxon>
    </lineage>
</organism>
<reference evidence="1" key="1">
    <citation type="submission" date="2021-05" db="EMBL/GenBank/DDBJ databases">
        <authorList>
            <person name="Pan Q."/>
            <person name="Jouanno E."/>
            <person name="Zahm M."/>
            <person name="Klopp C."/>
            <person name="Cabau C."/>
            <person name="Louis A."/>
            <person name="Berthelot C."/>
            <person name="Parey E."/>
            <person name="Roest Crollius H."/>
            <person name="Montfort J."/>
            <person name="Robinson-Rechavi M."/>
            <person name="Bouchez O."/>
            <person name="Lampietro C."/>
            <person name="Lopez Roques C."/>
            <person name="Donnadieu C."/>
            <person name="Postlethwait J."/>
            <person name="Bobe J."/>
            <person name="Dillon D."/>
            <person name="Chandos A."/>
            <person name="von Hippel F."/>
            <person name="Guiguen Y."/>
        </authorList>
    </citation>
    <scope>NUCLEOTIDE SEQUENCE</scope>
    <source>
        <strain evidence="1">YG-Jan2019</strain>
    </source>
</reference>
<evidence type="ECO:0000313" key="1">
    <source>
        <dbReference type="EMBL" id="KAJ7999729.1"/>
    </source>
</evidence>
<dbReference type="Proteomes" id="UP001157502">
    <property type="component" value="Chromosome 16"/>
</dbReference>
<keyword evidence="2" id="KW-1185">Reference proteome</keyword>
<sequence length="128" mass="14218">MGGCLVTAGWDPPHEQRVEEVTVWIDVNVGGPMQNLDHAPHGAVEGTAYADCPVRSLVQTCNEVSDWSLWDVEPDEPLRASYRQWVPSIFSPAVSTSRTTVCSTYCPSSLRIFLHFSDYKSLTAVKVY</sequence>
<gene>
    <name evidence="1" type="ORF">DPEC_G00197430</name>
</gene>
<name>A0ACC2G7L3_DALPE</name>
<proteinExistence type="predicted"/>
<accession>A0ACC2G7L3</accession>
<comment type="caution">
    <text evidence="1">The sequence shown here is derived from an EMBL/GenBank/DDBJ whole genome shotgun (WGS) entry which is preliminary data.</text>
</comment>
<evidence type="ECO:0000313" key="2">
    <source>
        <dbReference type="Proteomes" id="UP001157502"/>
    </source>
</evidence>
<protein>
    <submittedName>
        <fullName evidence="1">Uncharacterized protein</fullName>
    </submittedName>
</protein>